<dbReference type="RefSeq" id="WP_249242933.1">
    <property type="nucleotide sequence ID" value="NZ_CP096649.1"/>
</dbReference>
<proteinExistence type="predicted"/>
<keyword evidence="5 10" id="KW-0812">Transmembrane</keyword>
<dbReference type="GO" id="GO:0015379">
    <property type="term" value="F:potassium:chloride symporter activity"/>
    <property type="evidence" value="ECO:0007669"/>
    <property type="project" value="InterPro"/>
</dbReference>
<evidence type="ECO:0000313" key="11">
    <source>
        <dbReference type="EMBL" id="UQK59514.1"/>
    </source>
</evidence>
<evidence type="ECO:0000256" key="3">
    <source>
        <dbReference type="ARBA" id="ARBA00022475"/>
    </source>
</evidence>
<evidence type="ECO:0000256" key="4">
    <source>
        <dbReference type="ARBA" id="ARBA00022538"/>
    </source>
</evidence>
<keyword evidence="9 10" id="KW-0472">Membrane</keyword>
<reference evidence="11" key="1">
    <citation type="submission" date="2022-04" db="EMBL/GenBank/DDBJ databases">
        <title>Complete genome sequences of Ezakiella coagulans and Fenollaria massiliensis.</title>
        <authorList>
            <person name="France M.T."/>
            <person name="Clifford J."/>
            <person name="Narina S."/>
            <person name="Rutt L."/>
            <person name="Ravel J."/>
        </authorList>
    </citation>
    <scope>NUCLEOTIDE SEQUENCE</scope>
    <source>
        <strain evidence="11">C0061C2</strain>
    </source>
</reference>
<dbReference type="Proteomes" id="UP000831151">
    <property type="component" value="Chromosome"/>
</dbReference>
<evidence type="ECO:0000256" key="8">
    <source>
        <dbReference type="ARBA" id="ARBA00023065"/>
    </source>
</evidence>
<keyword evidence="8" id="KW-0406">Ion transport</keyword>
<dbReference type="PANTHER" id="PTHR32024:SF1">
    <property type="entry name" value="KTR SYSTEM POTASSIUM UPTAKE PROTEIN B"/>
    <property type="match status" value="1"/>
</dbReference>
<dbReference type="KEGG" id="fms:M1R53_02315"/>
<dbReference type="PANTHER" id="PTHR32024">
    <property type="entry name" value="TRK SYSTEM POTASSIUM UPTAKE PROTEIN TRKG-RELATED"/>
    <property type="match status" value="1"/>
</dbReference>
<keyword evidence="3" id="KW-1003">Cell membrane</keyword>
<dbReference type="GO" id="GO:0005886">
    <property type="term" value="C:plasma membrane"/>
    <property type="evidence" value="ECO:0007669"/>
    <property type="project" value="UniProtKB-SubCell"/>
</dbReference>
<protein>
    <submittedName>
        <fullName evidence="11">TrkH family potassium uptake protein</fullName>
    </submittedName>
</protein>
<keyword evidence="4" id="KW-0633">Potassium transport</keyword>
<dbReference type="NCBIfam" id="TIGR00933">
    <property type="entry name" value="2a38"/>
    <property type="match status" value="1"/>
</dbReference>
<evidence type="ECO:0000256" key="9">
    <source>
        <dbReference type="ARBA" id="ARBA00023136"/>
    </source>
</evidence>
<organism evidence="11 12">
    <name type="scientific">Fenollaria massiliensis</name>
    <dbReference type="NCBI Taxonomy" id="938288"/>
    <lineage>
        <taxon>Bacteria</taxon>
        <taxon>Bacillati</taxon>
        <taxon>Bacillota</taxon>
        <taxon>Clostridia</taxon>
        <taxon>Eubacteriales</taxon>
        <taxon>Fenollaria</taxon>
    </lineage>
</organism>
<evidence type="ECO:0000256" key="2">
    <source>
        <dbReference type="ARBA" id="ARBA00022448"/>
    </source>
</evidence>
<keyword evidence="7 10" id="KW-1133">Transmembrane helix</keyword>
<dbReference type="EMBL" id="CP096649">
    <property type="protein sequence ID" value="UQK59514.1"/>
    <property type="molecule type" value="Genomic_DNA"/>
</dbReference>
<evidence type="ECO:0000256" key="10">
    <source>
        <dbReference type="SAM" id="Phobius"/>
    </source>
</evidence>
<gene>
    <name evidence="11" type="ORF">M1R53_02315</name>
</gene>
<accession>A0A9E7IW51</accession>
<evidence type="ECO:0000256" key="5">
    <source>
        <dbReference type="ARBA" id="ARBA00022692"/>
    </source>
</evidence>
<feature type="transmembrane region" description="Helical" evidence="10">
    <location>
        <begin position="405"/>
        <end position="429"/>
    </location>
</feature>
<name>A0A9E7IW51_9FIRM</name>
<keyword evidence="12" id="KW-1185">Reference proteome</keyword>
<feature type="transmembrane region" description="Helical" evidence="10">
    <location>
        <begin position="133"/>
        <end position="150"/>
    </location>
</feature>
<evidence type="ECO:0000256" key="6">
    <source>
        <dbReference type="ARBA" id="ARBA00022958"/>
    </source>
</evidence>
<keyword evidence="2" id="KW-0813">Transport</keyword>
<evidence type="ECO:0000256" key="1">
    <source>
        <dbReference type="ARBA" id="ARBA00004651"/>
    </source>
</evidence>
<dbReference type="InterPro" id="IPR004772">
    <property type="entry name" value="TrkH"/>
</dbReference>
<sequence length="447" mass="48515">MEIRKKLFKDKLNPPQVLALGFLSLILIGSILLNLPIASSSGSSIGYVNSLFTSASAVCVTGLTVLNTARDFTPFGQVIIITLIQFGGLGIMTLATVGYIIMGKKISFKERLMIKEQLNTESIQGIVKLTKKVIGYTFFLEMMGSLLLALRFVPMFGFEKGLAFSIFHAISAYCNAGFDIFGDSLIIFQNDYYVLLILSLLIILGGLGFTVYADLLAKDKLRKLTLHSKVVLIMTGSLLIIGTLSFLLFESSNPGTLGSMNFPSRLANSFFQSVSPRTAGFYSVDMSKIRETTIFSTIMLMFIGGSPGSTAGGIKTTTFACLLLTTISVVKGEEDVNCLNRRLPFETIKRAVSIFLIGLAIVFSTAIILTITDSSLKFINLLFESTSAFGTVGLSAGITDKLSTLGRLVITLTMYIGRVGPLTMAYAFAKRNKKRDFRNAPGNLMVG</sequence>
<feature type="transmembrane region" description="Helical" evidence="10">
    <location>
        <begin position="193"/>
        <end position="217"/>
    </location>
</feature>
<feature type="transmembrane region" description="Helical" evidence="10">
    <location>
        <begin position="229"/>
        <end position="249"/>
    </location>
</feature>
<feature type="transmembrane region" description="Helical" evidence="10">
    <location>
        <begin position="78"/>
        <end position="102"/>
    </location>
</feature>
<evidence type="ECO:0000256" key="7">
    <source>
        <dbReference type="ARBA" id="ARBA00022989"/>
    </source>
</evidence>
<dbReference type="Pfam" id="PF02386">
    <property type="entry name" value="TrkH"/>
    <property type="match status" value="1"/>
</dbReference>
<keyword evidence="6" id="KW-0630">Potassium</keyword>
<feature type="transmembrane region" description="Helical" evidence="10">
    <location>
        <begin position="45"/>
        <end position="66"/>
    </location>
</feature>
<comment type="subcellular location">
    <subcellularLocation>
        <location evidence="1">Cell membrane</location>
        <topology evidence="1">Multi-pass membrane protein</topology>
    </subcellularLocation>
</comment>
<dbReference type="AlphaFoldDB" id="A0A9E7IW51"/>
<evidence type="ECO:0000313" key="12">
    <source>
        <dbReference type="Proteomes" id="UP000831151"/>
    </source>
</evidence>
<dbReference type="InterPro" id="IPR003445">
    <property type="entry name" value="Cat_transpt"/>
</dbReference>
<feature type="transmembrane region" description="Helical" evidence="10">
    <location>
        <begin position="351"/>
        <end position="371"/>
    </location>
</feature>
<feature type="transmembrane region" description="Helical" evidence="10">
    <location>
        <begin position="12"/>
        <end position="33"/>
    </location>
</feature>